<reference evidence="1 2" key="1">
    <citation type="submission" date="2018-06" db="EMBL/GenBank/DDBJ databases">
        <authorList>
            <consortium name="Pathogen Informatics"/>
            <person name="Doyle S."/>
        </authorList>
    </citation>
    <scope>NUCLEOTIDE SEQUENCE [LARGE SCALE GENOMIC DNA]</scope>
    <source>
        <strain evidence="1 2">NCTC7582</strain>
    </source>
</reference>
<dbReference type="Gene3D" id="3.30.420.10">
    <property type="entry name" value="Ribonuclease H-like superfamily/Ribonuclease H"/>
    <property type="match status" value="1"/>
</dbReference>
<evidence type="ECO:0000313" key="1">
    <source>
        <dbReference type="EMBL" id="SPT95578.1"/>
    </source>
</evidence>
<gene>
    <name evidence="1" type="ORF">NCTC7582_00079</name>
</gene>
<dbReference type="GO" id="GO:0003676">
    <property type="term" value="F:nucleic acid binding"/>
    <property type="evidence" value="ECO:0007669"/>
    <property type="project" value="InterPro"/>
</dbReference>
<dbReference type="Proteomes" id="UP000251431">
    <property type="component" value="Unassembled WGS sequence"/>
</dbReference>
<protein>
    <submittedName>
        <fullName evidence="1">Uncharacterized protein</fullName>
    </submittedName>
</protein>
<dbReference type="RefSeq" id="WP_112116235.1">
    <property type="nucleotide sequence ID" value="NZ_UAQE01000001.1"/>
</dbReference>
<dbReference type="InterPro" id="IPR012337">
    <property type="entry name" value="RNaseH-like_sf"/>
</dbReference>
<dbReference type="InterPro" id="IPR036397">
    <property type="entry name" value="RNaseH_sf"/>
</dbReference>
<name>A0A2X0XPA9_9BACI</name>
<dbReference type="SUPFAM" id="SSF53098">
    <property type="entry name" value="Ribonuclease H-like"/>
    <property type="match status" value="1"/>
</dbReference>
<proteinExistence type="predicted"/>
<dbReference type="EMBL" id="UAQE01000001">
    <property type="protein sequence ID" value="SPT95578.1"/>
    <property type="molecule type" value="Genomic_DNA"/>
</dbReference>
<sequence length="194" mass="21462">MRFIGLDPSTKTGFVALDESGQVLRAKELTGVGDKDPFRMITLIDEVMAHMRKGDIITIEGFGFATQQGIQLGGIGWGMRMSLTRRGFKYYEVAPSAVKKFVNVTGFTGEVGNKKRITGVEKKKVVMKAVKDHFGFSHKSDNVVDAYILAQIARIMYQVNRSDFIGCPVYQAEVVKSILGNKTIEMESVKNGQS</sequence>
<organism evidence="1 2">
    <name type="scientific">Lysinibacillus capsici</name>
    <dbReference type="NCBI Taxonomy" id="2115968"/>
    <lineage>
        <taxon>Bacteria</taxon>
        <taxon>Bacillati</taxon>
        <taxon>Bacillota</taxon>
        <taxon>Bacilli</taxon>
        <taxon>Bacillales</taxon>
        <taxon>Bacillaceae</taxon>
        <taxon>Lysinibacillus</taxon>
    </lineage>
</organism>
<accession>A0A2X0XPA9</accession>
<dbReference type="AlphaFoldDB" id="A0A2X0XPA9"/>
<evidence type="ECO:0000313" key="2">
    <source>
        <dbReference type="Proteomes" id="UP000251431"/>
    </source>
</evidence>